<evidence type="ECO:0000313" key="2">
    <source>
        <dbReference type="Proteomes" id="UP000045039"/>
    </source>
</evidence>
<evidence type="ECO:0000313" key="1">
    <source>
        <dbReference type="EMBL" id="CRQ11170.1"/>
    </source>
</evidence>
<dbReference type="Proteomes" id="UP000045039">
    <property type="component" value="Unassembled WGS sequence"/>
</dbReference>
<name>A0A9P1RCP7_PSEAI</name>
<dbReference type="EMBL" id="CVVU01000274">
    <property type="protein sequence ID" value="CRQ11170.1"/>
    <property type="molecule type" value="Genomic_DNA"/>
</dbReference>
<reference evidence="2" key="1">
    <citation type="submission" date="2015-06" db="EMBL/GenBank/DDBJ databases">
        <authorList>
            <person name="Radhakrishnan Rajesh"/>
            <person name="Underwood Anthony"/>
            <person name="Al-Shahib Ali"/>
        </authorList>
    </citation>
    <scope>NUCLEOTIDE SEQUENCE [LARGE SCALE GENOMIC DNA]</scope>
    <source>
        <strain evidence="2">P19_London_7_VIM_2_05_10</strain>
    </source>
</reference>
<proteinExistence type="predicted"/>
<gene>
    <name evidence="1" type="ORF">PAERUG_P19_London_7_VIM_2_05_10_06782</name>
</gene>
<protein>
    <submittedName>
        <fullName evidence="1">Uncharacterized protein</fullName>
    </submittedName>
</protein>
<organism evidence="1 2">
    <name type="scientific">Pseudomonas aeruginosa</name>
    <dbReference type="NCBI Taxonomy" id="287"/>
    <lineage>
        <taxon>Bacteria</taxon>
        <taxon>Pseudomonadati</taxon>
        <taxon>Pseudomonadota</taxon>
        <taxon>Gammaproteobacteria</taxon>
        <taxon>Pseudomonadales</taxon>
        <taxon>Pseudomonadaceae</taxon>
        <taxon>Pseudomonas</taxon>
    </lineage>
</organism>
<sequence>MYLSFIDTTERQVVNQTPFGQAIAAIAAQAADLLHDAGHPFGWHDGGCRILAEALQTWSEGTLQLGCSGRDQAGPPSHFFAVLETQPGMPSLCIDADGLALEHEFLEKIRFFEMSHESIIAVYPGDAPASAEIIRDPDLSARVAALCSERIGPFQGWRADLLQRGLAAGQEYVADSAADAERMAAIDGMRL</sequence>
<dbReference type="RefSeq" id="WP_043103569.1">
    <property type="nucleotide sequence ID" value="NZ_CAADND010000699.1"/>
</dbReference>
<dbReference type="AlphaFoldDB" id="A0A9P1RCP7"/>
<comment type="caution">
    <text evidence="1">The sequence shown here is derived from an EMBL/GenBank/DDBJ whole genome shotgun (WGS) entry which is preliminary data.</text>
</comment>
<accession>A0A9P1RCP7</accession>